<evidence type="ECO:0000256" key="2">
    <source>
        <dbReference type="SAM" id="Phobius"/>
    </source>
</evidence>
<keyword evidence="2" id="KW-0472">Membrane</keyword>
<feature type="region of interest" description="Disordered" evidence="1">
    <location>
        <begin position="109"/>
        <end position="173"/>
    </location>
</feature>
<reference evidence="3 4" key="1">
    <citation type="submission" date="2018-11" db="EMBL/GenBank/DDBJ databases">
        <title>Chryseotalea sanarue gen. nov., sp., nov., a member of the family Cytophagaceae, isolated from a brackish lake in Hamamatsu Japan.</title>
        <authorList>
            <person name="Maejima Y."/>
            <person name="Iino T."/>
            <person name="Muraguchi Y."/>
            <person name="Fukuda K."/>
            <person name="Ohkuma M."/>
            <person name="Moriuchi R."/>
            <person name="Dohra H."/>
            <person name="Kimbara K."/>
            <person name="Shintani M."/>
        </authorList>
    </citation>
    <scope>NUCLEOTIDE SEQUENCE [LARGE SCALE GENOMIC DNA]</scope>
    <source>
        <strain evidence="3 4">Ys</strain>
    </source>
</reference>
<keyword evidence="4" id="KW-1185">Reference proteome</keyword>
<keyword evidence="2" id="KW-1133">Transmembrane helix</keyword>
<sequence length="291" mass="33124">MAIERDLELMDDYLANRMPVEERVAFEKRIENEPALQKEIKLQNNVVASLRNARMAELKNMLNNVPVNNLPASNSTVIIKVVAGIAISTLIGTSIYYFLNQPTKQEVVKPSQREVAEVPDENPAPGKEEPQPGTEQPLIIEEEDNKKSQPLNGKKKARKEVPPAPVADPQIEVFDPTAELEDGSNEPHESEILTNDDIPSTFEPSILVTVDSTSRRHNFHYKLEEDALLLYGPFEKNLFEILEFISDNKRTAFLYYKNSYYFLKETDKTLALTPVQDPALLNKLRKYRTKN</sequence>
<name>A0A401UAD0_9BACT</name>
<dbReference type="Proteomes" id="UP000288227">
    <property type="component" value="Unassembled WGS sequence"/>
</dbReference>
<dbReference type="AlphaFoldDB" id="A0A401UAD0"/>
<evidence type="ECO:0000313" key="3">
    <source>
        <dbReference type="EMBL" id="GCC51863.1"/>
    </source>
</evidence>
<dbReference type="EMBL" id="BHXQ01000003">
    <property type="protein sequence ID" value="GCC51863.1"/>
    <property type="molecule type" value="Genomic_DNA"/>
</dbReference>
<dbReference type="RefSeq" id="WP_127122505.1">
    <property type="nucleotide sequence ID" value="NZ_BHXQ01000003.1"/>
</dbReference>
<gene>
    <name evidence="3" type="ORF">SanaruYs_20920</name>
</gene>
<protein>
    <submittedName>
        <fullName evidence="3">Uncharacterized protein</fullName>
    </submittedName>
</protein>
<comment type="caution">
    <text evidence="3">The sequence shown here is derived from an EMBL/GenBank/DDBJ whole genome shotgun (WGS) entry which is preliminary data.</text>
</comment>
<organism evidence="3 4">
    <name type="scientific">Chryseotalea sanaruensis</name>
    <dbReference type="NCBI Taxonomy" id="2482724"/>
    <lineage>
        <taxon>Bacteria</taxon>
        <taxon>Pseudomonadati</taxon>
        <taxon>Bacteroidota</taxon>
        <taxon>Cytophagia</taxon>
        <taxon>Cytophagales</taxon>
        <taxon>Chryseotaleaceae</taxon>
        <taxon>Chryseotalea</taxon>
    </lineage>
</organism>
<accession>A0A401UAD0</accession>
<feature type="transmembrane region" description="Helical" evidence="2">
    <location>
        <begin position="77"/>
        <end position="99"/>
    </location>
</feature>
<dbReference type="OrthoDB" id="663481at2"/>
<evidence type="ECO:0000313" key="4">
    <source>
        <dbReference type="Proteomes" id="UP000288227"/>
    </source>
</evidence>
<evidence type="ECO:0000256" key="1">
    <source>
        <dbReference type="SAM" id="MobiDB-lite"/>
    </source>
</evidence>
<proteinExistence type="predicted"/>
<feature type="region of interest" description="Disordered" evidence="1">
    <location>
        <begin position="179"/>
        <end position="198"/>
    </location>
</feature>
<keyword evidence="2" id="KW-0812">Transmembrane</keyword>